<dbReference type="AlphaFoldDB" id="A0A0D8X9H5"/>
<evidence type="ECO:0000256" key="2">
    <source>
        <dbReference type="ARBA" id="ARBA00023134"/>
    </source>
</evidence>
<dbReference type="Gene3D" id="3.40.50.300">
    <property type="entry name" value="P-loop containing nucleotide triphosphate hydrolases"/>
    <property type="match status" value="1"/>
</dbReference>
<dbReference type="Pfam" id="PF00025">
    <property type="entry name" value="Arf"/>
    <property type="match status" value="1"/>
</dbReference>
<evidence type="ECO:0000313" key="3">
    <source>
        <dbReference type="EMBL" id="KJH40427.1"/>
    </source>
</evidence>
<dbReference type="STRING" id="29172.A0A0D8X9H5"/>
<proteinExistence type="predicted"/>
<dbReference type="InterPro" id="IPR024156">
    <property type="entry name" value="Small_GTPase_ARF"/>
</dbReference>
<dbReference type="GO" id="GO:0003924">
    <property type="term" value="F:GTPase activity"/>
    <property type="evidence" value="ECO:0007669"/>
    <property type="project" value="InterPro"/>
</dbReference>
<organism evidence="3 4">
    <name type="scientific">Dictyocaulus viviparus</name>
    <name type="common">Bovine lungworm</name>
    <dbReference type="NCBI Taxonomy" id="29172"/>
    <lineage>
        <taxon>Eukaryota</taxon>
        <taxon>Metazoa</taxon>
        <taxon>Ecdysozoa</taxon>
        <taxon>Nematoda</taxon>
        <taxon>Chromadorea</taxon>
        <taxon>Rhabditida</taxon>
        <taxon>Rhabditina</taxon>
        <taxon>Rhabditomorpha</taxon>
        <taxon>Strongyloidea</taxon>
        <taxon>Metastrongylidae</taxon>
        <taxon>Dictyocaulus</taxon>
    </lineage>
</organism>
<evidence type="ECO:0000313" key="4">
    <source>
        <dbReference type="Proteomes" id="UP000053766"/>
    </source>
</evidence>
<keyword evidence="2" id="KW-0342">GTP-binding</keyword>
<dbReference type="SUPFAM" id="SSF52540">
    <property type="entry name" value="P-loop containing nucleoside triphosphate hydrolases"/>
    <property type="match status" value="1"/>
</dbReference>
<reference evidence="3 4" key="1">
    <citation type="submission" date="2013-11" db="EMBL/GenBank/DDBJ databases">
        <title>Draft genome of the bovine lungworm Dictyocaulus viviparus.</title>
        <authorList>
            <person name="Mitreva M."/>
        </authorList>
    </citation>
    <scope>NUCLEOTIDE SEQUENCE [LARGE SCALE GENOMIC DNA]</scope>
    <source>
        <strain evidence="3 4">HannoverDv2000</strain>
    </source>
</reference>
<name>A0A0D8X9H5_DICVI</name>
<sequence>MGFFSSLSQILGVGRRKVNVIVVGLDNSGKIYGFCMIFVVYYHTLNTHKYQCKNLGKYRNLWETYYISLQAAIFVVDSTDRLRMAVARDELWMSLDHKDVSERPVSTFQYFRSL</sequence>
<keyword evidence="1" id="KW-0547">Nucleotide-binding</keyword>
<dbReference type="OrthoDB" id="442317at2759"/>
<dbReference type="InterPro" id="IPR027417">
    <property type="entry name" value="P-loop_NTPase"/>
</dbReference>
<gene>
    <name evidence="3" type="ORF">DICVIV_13620</name>
</gene>
<evidence type="ECO:0000256" key="1">
    <source>
        <dbReference type="ARBA" id="ARBA00022741"/>
    </source>
</evidence>
<dbReference type="InterPro" id="IPR006689">
    <property type="entry name" value="Small_GTPase_ARF/SAR"/>
</dbReference>
<keyword evidence="4" id="KW-1185">Reference proteome</keyword>
<dbReference type="PANTHER" id="PTHR11711">
    <property type="entry name" value="ADP RIBOSYLATION FACTOR-RELATED"/>
    <property type="match status" value="1"/>
</dbReference>
<protein>
    <submittedName>
        <fullName evidence="3">Uncharacterized protein</fullName>
    </submittedName>
</protein>
<accession>A0A0D8X9H5</accession>
<dbReference type="GO" id="GO:0005525">
    <property type="term" value="F:GTP binding"/>
    <property type="evidence" value="ECO:0007669"/>
    <property type="project" value="UniProtKB-KW"/>
</dbReference>
<reference evidence="4" key="2">
    <citation type="journal article" date="2016" name="Sci. Rep.">
        <title>Dictyocaulus viviparus genome, variome and transcriptome elucidate lungworm biology and support future intervention.</title>
        <authorList>
            <person name="McNulty S.N."/>
            <person name="Strube C."/>
            <person name="Rosa B.A."/>
            <person name="Martin J.C."/>
            <person name="Tyagi R."/>
            <person name="Choi Y.J."/>
            <person name="Wang Q."/>
            <person name="Hallsworth Pepin K."/>
            <person name="Zhang X."/>
            <person name="Ozersky P."/>
            <person name="Wilson R.K."/>
            <person name="Sternberg P.W."/>
            <person name="Gasser R.B."/>
            <person name="Mitreva M."/>
        </authorList>
    </citation>
    <scope>NUCLEOTIDE SEQUENCE [LARGE SCALE GENOMIC DNA]</scope>
    <source>
        <strain evidence="4">HannoverDv2000</strain>
    </source>
</reference>
<dbReference type="EMBL" id="KN717224">
    <property type="protein sequence ID" value="KJH40427.1"/>
    <property type="molecule type" value="Genomic_DNA"/>
</dbReference>
<dbReference type="Proteomes" id="UP000053766">
    <property type="component" value="Unassembled WGS sequence"/>
</dbReference>